<dbReference type="InterPro" id="IPR013783">
    <property type="entry name" value="Ig-like_fold"/>
</dbReference>
<feature type="domain" description="SpaA-like prealbumin fold" evidence="2">
    <location>
        <begin position="371"/>
        <end position="453"/>
    </location>
</feature>
<feature type="domain" description="Thioester" evidence="1">
    <location>
        <begin position="73"/>
        <end position="160"/>
    </location>
</feature>
<feature type="domain" description="SpaA-like prealbumin fold" evidence="2">
    <location>
        <begin position="279"/>
        <end position="367"/>
    </location>
</feature>
<name>A0ABS1C983_9FIRM</name>
<dbReference type="InterPro" id="IPR013552">
    <property type="entry name" value="Thioester_dom"/>
</dbReference>
<dbReference type="EMBL" id="JACVDA010000011">
    <property type="protein sequence ID" value="MBK1468656.1"/>
    <property type="molecule type" value="Genomic_DNA"/>
</dbReference>
<dbReference type="Gene3D" id="2.60.40.10">
    <property type="entry name" value="Immunoglobulins"/>
    <property type="match status" value="2"/>
</dbReference>
<sequence>MKKIKEKVLKFFEISSKLKRTGAFALAFLLSFLAIAQGIRAENATKNWIQGYYYKTNVSWGQFDRKWINGKEVFCVNPEMELVVGSGYNKGNISEIMSKETQKKIELIHHYGYALSNKNDKSYVYTQVAIWEALGYSVNVGSSNGASDRNGDYRNWKNNIDNKINIFLSVPSWSGTTVKGKVGQTITLNGEGKISGSHVIENVGHSVWAENGNIKITIKNFNSGEILLRKLPENFENANELTLIYKKSGSQTVAKLGLNLDPPEYRVNLEVEKTPTKARVLKVGEDGEKIKGAVFEMCYSKDFKSSYVYPFTTDGNGYTEWDTWNIQGRTVYVREKSVPYPYVKSDEVKTFKVTDGGKVELKFVNKKAKSTLEISKTDMTGKKELEGAKLKLLKGEKKIDEWISGKTPHVVKNLDEGKYSLIEEIAPNGYIISEKIDFILKAGENKKVTMKDDTTKVKITKTGTDTGKTILDDCEFEIIEVEE</sequence>
<dbReference type="Pfam" id="PF08341">
    <property type="entry name" value="TED"/>
    <property type="match status" value="1"/>
</dbReference>
<evidence type="ECO:0000259" key="1">
    <source>
        <dbReference type="Pfam" id="PF08341"/>
    </source>
</evidence>
<reference evidence="3 4" key="1">
    <citation type="submission" date="2020-09" db="EMBL/GenBank/DDBJ databases">
        <title>Parvimonas S3374 sp. nov.</title>
        <authorList>
            <person name="Buhl M."/>
        </authorList>
    </citation>
    <scope>NUCLEOTIDE SEQUENCE [LARGE SCALE GENOMIC DNA]</scope>
    <source>
        <strain evidence="3 4">S3374</strain>
    </source>
</reference>
<dbReference type="Proteomes" id="UP000823123">
    <property type="component" value="Unassembled WGS sequence"/>
</dbReference>
<evidence type="ECO:0000313" key="4">
    <source>
        <dbReference type="Proteomes" id="UP000823123"/>
    </source>
</evidence>
<accession>A0ABS1C983</accession>
<evidence type="ECO:0000313" key="3">
    <source>
        <dbReference type="EMBL" id="MBK1468656.1"/>
    </source>
</evidence>
<gene>
    <name evidence="3" type="ORF">IBJ83_04915</name>
</gene>
<dbReference type="RefSeq" id="WP_201275610.1">
    <property type="nucleotide sequence ID" value="NZ_JACVDA010000011.1"/>
</dbReference>
<dbReference type="InterPro" id="IPR041033">
    <property type="entry name" value="SpaA_PFL_dom_1"/>
</dbReference>
<organism evidence="3 4">
    <name type="scientific">Parvimonas parva</name>
    <dbReference type="NCBI Taxonomy" id="2769485"/>
    <lineage>
        <taxon>Bacteria</taxon>
        <taxon>Bacillati</taxon>
        <taxon>Bacillota</taxon>
        <taxon>Tissierellia</taxon>
        <taxon>Tissierellales</taxon>
        <taxon>Peptoniphilaceae</taxon>
        <taxon>Parvimonas</taxon>
    </lineage>
</organism>
<comment type="caution">
    <text evidence="3">The sequence shown here is derived from an EMBL/GenBank/DDBJ whole genome shotgun (WGS) entry which is preliminary data.</text>
</comment>
<protein>
    <submittedName>
        <fullName evidence="3">Cys-Gln thioester bond-forming surface protein</fullName>
    </submittedName>
</protein>
<dbReference type="Pfam" id="PF17802">
    <property type="entry name" value="SpaA"/>
    <property type="match status" value="2"/>
</dbReference>
<keyword evidence="4" id="KW-1185">Reference proteome</keyword>
<proteinExistence type="predicted"/>
<evidence type="ECO:0000259" key="2">
    <source>
        <dbReference type="Pfam" id="PF17802"/>
    </source>
</evidence>